<evidence type="ECO:0000313" key="3">
    <source>
        <dbReference type="Proteomes" id="UP000325576"/>
    </source>
</evidence>
<evidence type="ECO:0000259" key="1">
    <source>
        <dbReference type="Pfam" id="PF12957"/>
    </source>
</evidence>
<proteinExistence type="predicted"/>
<feature type="domain" description="DUF3846" evidence="1">
    <location>
        <begin position="17"/>
        <end position="69"/>
    </location>
</feature>
<dbReference type="Pfam" id="PF12957">
    <property type="entry name" value="DUF3846"/>
    <property type="match status" value="1"/>
</dbReference>
<organism evidence="2 3">
    <name type="scientific">Rhodococcus erythropolis</name>
    <name type="common">Arthrobacter picolinophilus</name>
    <dbReference type="NCBI Taxonomy" id="1833"/>
    <lineage>
        <taxon>Bacteria</taxon>
        <taxon>Bacillati</taxon>
        <taxon>Actinomycetota</taxon>
        <taxon>Actinomycetes</taxon>
        <taxon>Mycobacteriales</taxon>
        <taxon>Nocardiaceae</taxon>
        <taxon>Rhodococcus</taxon>
        <taxon>Rhodococcus erythropolis group</taxon>
    </lineage>
</organism>
<evidence type="ECO:0000313" key="2">
    <source>
        <dbReference type="EMBL" id="KAB2587246.1"/>
    </source>
</evidence>
<feature type="non-terminal residue" evidence="2">
    <location>
        <position position="72"/>
    </location>
</feature>
<gene>
    <name evidence="2" type="ORF">BS297_00780</name>
</gene>
<reference evidence="2 3" key="1">
    <citation type="journal article" date="2017" name="Poromechanics V (2013)">
        <title>Genomic Characterization of the Arsenic-Tolerant Actinobacterium, &lt;i&gt;Rhodococcus erythropolis&lt;/i&gt; S43.</title>
        <authorList>
            <person name="Retamal-Morales G."/>
            <person name="Mehnert M."/>
            <person name="Schwabe R."/>
            <person name="Tischler D."/>
            <person name="Schloemann M."/>
            <person name="Levican G.J."/>
        </authorList>
    </citation>
    <scope>NUCLEOTIDE SEQUENCE [LARGE SCALE GENOMIC DNA]</scope>
    <source>
        <strain evidence="2 3">S43</strain>
    </source>
</reference>
<comment type="caution">
    <text evidence="2">The sequence shown here is derived from an EMBL/GenBank/DDBJ whole genome shotgun (WGS) entry which is preliminary data.</text>
</comment>
<protein>
    <recommendedName>
        <fullName evidence="1">DUF3846 domain-containing protein</fullName>
    </recommendedName>
</protein>
<sequence>MSTMGSIQCLIIPADLDVLVQTMELEQGDIKTMQGIVDGRFQVLELEAQKASMFVNEEGKNIGLKMNQRATM</sequence>
<dbReference type="InterPro" id="IPR024559">
    <property type="entry name" value="DUF3846"/>
</dbReference>
<name>A0A5N5EA74_RHOER</name>
<dbReference type="AlphaFoldDB" id="A0A5N5EA74"/>
<accession>A0A5N5EA74</accession>
<dbReference type="EMBL" id="MRBO01000021">
    <property type="protein sequence ID" value="KAB2587246.1"/>
    <property type="molecule type" value="Genomic_DNA"/>
</dbReference>
<dbReference type="Proteomes" id="UP000325576">
    <property type="component" value="Unassembled WGS sequence"/>
</dbReference>